<organism evidence="1 2">
    <name type="scientific">Thalictrum thalictroides</name>
    <name type="common">Rue-anemone</name>
    <name type="synonym">Anemone thalictroides</name>
    <dbReference type="NCBI Taxonomy" id="46969"/>
    <lineage>
        <taxon>Eukaryota</taxon>
        <taxon>Viridiplantae</taxon>
        <taxon>Streptophyta</taxon>
        <taxon>Embryophyta</taxon>
        <taxon>Tracheophyta</taxon>
        <taxon>Spermatophyta</taxon>
        <taxon>Magnoliopsida</taxon>
        <taxon>Ranunculales</taxon>
        <taxon>Ranunculaceae</taxon>
        <taxon>Thalictroideae</taxon>
        <taxon>Thalictrum</taxon>
    </lineage>
</organism>
<name>A0A7J6WLH8_THATH</name>
<dbReference type="AlphaFoldDB" id="A0A7J6WLH8"/>
<comment type="caution">
    <text evidence="1">The sequence shown here is derived from an EMBL/GenBank/DDBJ whole genome shotgun (WGS) entry which is preliminary data.</text>
</comment>
<feature type="non-terminal residue" evidence="1">
    <location>
        <position position="1"/>
    </location>
</feature>
<protein>
    <submittedName>
        <fullName evidence="1">Uncharacterized protein</fullName>
    </submittedName>
</protein>
<evidence type="ECO:0000313" key="2">
    <source>
        <dbReference type="Proteomes" id="UP000554482"/>
    </source>
</evidence>
<dbReference type="Proteomes" id="UP000554482">
    <property type="component" value="Unassembled WGS sequence"/>
</dbReference>
<evidence type="ECO:0000313" key="1">
    <source>
        <dbReference type="EMBL" id="KAF5197833.1"/>
    </source>
</evidence>
<sequence>MHTSLLMGDDRPCPWLRHCHSHFDEWQNCKSKPDPTPPIEQVPEANLVPQCFATAPDAHR</sequence>
<accession>A0A7J6WLH8</accession>
<keyword evidence="2" id="KW-1185">Reference proteome</keyword>
<gene>
    <name evidence="1" type="ORF">FRX31_012579</name>
</gene>
<reference evidence="1 2" key="1">
    <citation type="submission" date="2020-06" db="EMBL/GenBank/DDBJ databases">
        <title>Transcriptomic and genomic resources for Thalictrum thalictroides and T. hernandezii: Facilitating candidate gene discovery in an emerging model plant lineage.</title>
        <authorList>
            <person name="Arias T."/>
            <person name="Riano-Pachon D.M."/>
            <person name="Di Stilio V.S."/>
        </authorList>
    </citation>
    <scope>NUCLEOTIDE SEQUENCE [LARGE SCALE GENOMIC DNA]</scope>
    <source>
        <strain evidence="2">cv. WT478/WT964</strain>
        <tissue evidence="1">Leaves</tissue>
    </source>
</reference>
<dbReference type="EMBL" id="JABWDY010014159">
    <property type="protein sequence ID" value="KAF5197833.1"/>
    <property type="molecule type" value="Genomic_DNA"/>
</dbReference>
<proteinExistence type="predicted"/>